<comment type="caution">
    <text evidence="5">The sequence shown here is derived from an EMBL/GenBank/DDBJ whole genome shotgun (WGS) entry which is preliminary data.</text>
</comment>
<comment type="pathway">
    <text evidence="1">Glycolipid biosynthesis; glycosylphosphatidylinositol-anchor biosynthesis.</text>
</comment>
<dbReference type="GO" id="GO:0006506">
    <property type="term" value="P:GPI anchor biosynthetic process"/>
    <property type="evidence" value="ECO:0007669"/>
    <property type="project" value="UniProtKB-UniPathway"/>
</dbReference>
<dbReference type="GO" id="GO:0000506">
    <property type="term" value="C:glycosylphosphatidylinositol-N-acetylglucosaminyltransferase (GPI-GnT) complex"/>
    <property type="evidence" value="ECO:0007669"/>
    <property type="project" value="InterPro"/>
</dbReference>
<protein>
    <recommendedName>
        <fullName evidence="4">Phosphatidylinositol N-acetylglucosaminyltransferase subunit H conserved domain-containing protein</fullName>
    </recommendedName>
</protein>
<evidence type="ECO:0000256" key="2">
    <source>
        <dbReference type="ARBA" id="ARBA00009610"/>
    </source>
</evidence>
<keyword evidence="6" id="KW-1185">Reference proteome</keyword>
<evidence type="ECO:0000313" key="5">
    <source>
        <dbReference type="EMBL" id="KAG2180066.1"/>
    </source>
</evidence>
<reference evidence="5" key="1">
    <citation type="submission" date="2020-12" db="EMBL/GenBank/DDBJ databases">
        <title>Metabolic potential, ecology and presence of endohyphal bacteria is reflected in genomic diversity of Mucoromycotina.</title>
        <authorList>
            <person name="Muszewska A."/>
            <person name="Okrasinska A."/>
            <person name="Steczkiewicz K."/>
            <person name="Drgas O."/>
            <person name="Orlowska M."/>
            <person name="Perlinska-Lenart U."/>
            <person name="Aleksandrzak-Piekarczyk T."/>
            <person name="Szatraj K."/>
            <person name="Zielenkiewicz U."/>
            <person name="Pilsyk S."/>
            <person name="Malc E."/>
            <person name="Mieczkowski P."/>
            <person name="Kruszewska J.S."/>
            <person name="Biernat P."/>
            <person name="Pawlowska J."/>
        </authorList>
    </citation>
    <scope>NUCLEOTIDE SEQUENCE</scope>
    <source>
        <strain evidence="5">WA0000067209</strain>
    </source>
</reference>
<dbReference type="Pfam" id="PF10181">
    <property type="entry name" value="PIG-H"/>
    <property type="match status" value="1"/>
</dbReference>
<feature type="domain" description="Phosphatidylinositol N-acetylglucosaminyltransferase subunit H conserved" evidence="4">
    <location>
        <begin position="83"/>
        <end position="145"/>
    </location>
</feature>
<dbReference type="AlphaFoldDB" id="A0A8H7UC19"/>
<dbReference type="PANTHER" id="PTHR15231:SF1">
    <property type="entry name" value="PHOSPHATIDYLINOSITOL N-ACETYLGLUCOSAMINYLTRANSFERASE SUBUNIT H"/>
    <property type="match status" value="1"/>
</dbReference>
<feature type="transmembrane region" description="Helical" evidence="3">
    <location>
        <begin position="58"/>
        <end position="75"/>
    </location>
</feature>
<keyword evidence="3" id="KW-1133">Transmembrane helix</keyword>
<gene>
    <name evidence="5" type="ORF">INT43_003853</name>
</gene>
<feature type="transmembrane region" description="Helical" evidence="3">
    <location>
        <begin position="34"/>
        <end position="52"/>
    </location>
</feature>
<dbReference type="OrthoDB" id="6256716at2759"/>
<evidence type="ECO:0000256" key="3">
    <source>
        <dbReference type="SAM" id="Phobius"/>
    </source>
</evidence>
<evidence type="ECO:0000256" key="1">
    <source>
        <dbReference type="ARBA" id="ARBA00004687"/>
    </source>
</evidence>
<dbReference type="EMBL" id="JAEPQZ010000006">
    <property type="protein sequence ID" value="KAG2180066.1"/>
    <property type="molecule type" value="Genomic_DNA"/>
</dbReference>
<keyword evidence="3" id="KW-0812">Transmembrane</keyword>
<comment type="similarity">
    <text evidence="2">Belongs to the PIGH family.</text>
</comment>
<keyword evidence="3" id="KW-0472">Membrane</keyword>
<dbReference type="PANTHER" id="PTHR15231">
    <property type="entry name" value="PHOSPHATIDYLINOSITOL N-ACETYLGLUCOSAMINYLTRANSFERASE SUBUNIT H"/>
    <property type="match status" value="1"/>
</dbReference>
<dbReference type="InterPro" id="IPR019328">
    <property type="entry name" value="PIGH-H_dom"/>
</dbReference>
<evidence type="ECO:0000259" key="4">
    <source>
        <dbReference type="Pfam" id="PF10181"/>
    </source>
</evidence>
<name>A0A8H7UC19_MORIS</name>
<dbReference type="Proteomes" id="UP000654370">
    <property type="component" value="Unassembled WGS sequence"/>
</dbReference>
<proteinExistence type="inferred from homology"/>
<accession>A0A8H7UC19</accession>
<sequence length="175" mass="20108">MKQSQNTLTPLTEELSYRSLPGVREYVVHSNERIWTVTTIAIVSALGILSYTTKSIPWAKWVIGSIFVLLTWIKLNTVKEERILAIRNVGVQVKTIYLSGRSISHFVERSRICDIIIHEAITIWQVKFYMAIIVVKQDRMKVVFEHLLPPLNPTLITAYRGVRSMMFSDSDPESD</sequence>
<organism evidence="5 6">
    <name type="scientific">Mortierella isabellina</name>
    <name type="common">Filamentous fungus</name>
    <name type="synonym">Umbelopsis isabellina</name>
    <dbReference type="NCBI Taxonomy" id="91625"/>
    <lineage>
        <taxon>Eukaryota</taxon>
        <taxon>Fungi</taxon>
        <taxon>Fungi incertae sedis</taxon>
        <taxon>Mucoromycota</taxon>
        <taxon>Mucoromycotina</taxon>
        <taxon>Umbelopsidomycetes</taxon>
        <taxon>Umbelopsidales</taxon>
        <taxon>Umbelopsidaceae</taxon>
        <taxon>Umbelopsis</taxon>
    </lineage>
</organism>
<evidence type="ECO:0000313" key="6">
    <source>
        <dbReference type="Proteomes" id="UP000654370"/>
    </source>
</evidence>
<dbReference type="InterPro" id="IPR044215">
    <property type="entry name" value="PIG-H"/>
</dbReference>
<dbReference type="UniPathway" id="UPA00196"/>